<feature type="domain" description="Tyrosinase copper-binding" evidence="6">
    <location>
        <begin position="196"/>
        <end position="207"/>
    </location>
</feature>
<dbReference type="PROSITE" id="PS00497">
    <property type="entry name" value="TYROSINASE_1"/>
    <property type="match status" value="1"/>
</dbReference>
<comment type="similarity">
    <text evidence="1">Belongs to the tyrosinase family.</text>
</comment>
<protein>
    <submittedName>
        <fullName evidence="7">Tyrosinase</fullName>
    </submittedName>
</protein>
<dbReference type="STRING" id="529704.SAMN02927913_3485"/>
<keyword evidence="3" id="KW-0186">Copper</keyword>
<organism evidence="7 8">
    <name type="scientific">Frateuria terrea</name>
    <dbReference type="NCBI Taxonomy" id="529704"/>
    <lineage>
        <taxon>Bacteria</taxon>
        <taxon>Pseudomonadati</taxon>
        <taxon>Pseudomonadota</taxon>
        <taxon>Gammaproteobacteria</taxon>
        <taxon>Lysobacterales</taxon>
        <taxon>Rhodanobacteraceae</taxon>
        <taxon>Frateuria</taxon>
    </lineage>
</organism>
<evidence type="ECO:0000259" key="5">
    <source>
        <dbReference type="PROSITE" id="PS00497"/>
    </source>
</evidence>
<keyword evidence="8" id="KW-1185">Reference proteome</keyword>
<dbReference type="EMBL" id="FNYC01000008">
    <property type="protein sequence ID" value="SEJ45921.1"/>
    <property type="molecule type" value="Genomic_DNA"/>
</dbReference>
<dbReference type="PROSITE" id="PS00498">
    <property type="entry name" value="TYROSINASE_2"/>
    <property type="match status" value="1"/>
</dbReference>
<dbReference type="RefSeq" id="WP_175483810.1">
    <property type="nucleotide sequence ID" value="NZ_FNYC01000008.1"/>
</dbReference>
<dbReference type="InterPro" id="IPR002227">
    <property type="entry name" value="Tyrosinase_Cu-bd"/>
</dbReference>
<dbReference type="PANTHER" id="PTHR11474">
    <property type="entry name" value="TYROSINASE FAMILY MEMBER"/>
    <property type="match status" value="1"/>
</dbReference>
<evidence type="ECO:0000259" key="6">
    <source>
        <dbReference type="PROSITE" id="PS00498"/>
    </source>
</evidence>
<evidence type="ECO:0000256" key="4">
    <source>
        <dbReference type="SAM" id="SignalP"/>
    </source>
</evidence>
<dbReference type="GO" id="GO:0046872">
    <property type="term" value="F:metal ion binding"/>
    <property type="evidence" value="ECO:0007669"/>
    <property type="project" value="UniProtKB-KW"/>
</dbReference>
<accession>A0A1H6YXJ5</accession>
<dbReference type="Pfam" id="PF00264">
    <property type="entry name" value="Tyrosinase"/>
    <property type="match status" value="2"/>
</dbReference>
<evidence type="ECO:0000313" key="7">
    <source>
        <dbReference type="EMBL" id="SEJ45921.1"/>
    </source>
</evidence>
<dbReference type="PANTHER" id="PTHR11474:SF126">
    <property type="entry name" value="TYROSINASE-LIKE PROTEIN TYR-1-RELATED"/>
    <property type="match status" value="1"/>
</dbReference>
<evidence type="ECO:0000256" key="2">
    <source>
        <dbReference type="ARBA" id="ARBA00022723"/>
    </source>
</evidence>
<dbReference type="InterPro" id="IPR008922">
    <property type="entry name" value="Di-copper_centre_dom_sf"/>
</dbReference>
<reference evidence="7 8" key="1">
    <citation type="submission" date="2016-10" db="EMBL/GenBank/DDBJ databases">
        <authorList>
            <person name="de Groot N.N."/>
        </authorList>
    </citation>
    <scope>NUCLEOTIDE SEQUENCE [LARGE SCALE GENOMIC DNA]</scope>
    <source>
        <strain evidence="7 8">DSM 26515</strain>
    </source>
</reference>
<dbReference type="PROSITE" id="PS51318">
    <property type="entry name" value="TAT"/>
    <property type="match status" value="1"/>
</dbReference>
<sequence>MISRRRFLQSSASLALLPLLPRVATSTTSVAVRQNWQVFCTGPTFQSMVNGVRAMRSINDTTNPASWAYWANVHKNFCPHGKPYFLAWHRGLLLRFEGWLRKASGDDALVLPYWDYYTQPQMPPEFLDTTSSLYRKGRTGSDVTAALSLDPFADSVVNFPRGMDNALEPIIEARPHNPVHNLIGGVMGQVSVSPWDPIFWVHHANIDRLWAAWVKAGNGRQMPAASDPYWTGSFQYGSAIKPVPRSWTISTTHQYLNYQYDDESMPSSLPSSGSYMSRSSSFAAAGSAPLKPATVQTMAMGTARPLALDDRSINVDVALSAQDTNRVRSMLLQPAASKTAAAGALRLVLDGVQTTALGDQGGYFYKIFVNLPETAGVHPAEQTYLLGMVGPFEISVAQMQAAMKGKGMQGMDAGHGKQDAQFVFPISDTLRRLAPMQLDKLSISFVRADGGRRPPKGDTIRIKSFRVVADN</sequence>
<name>A0A1H6YXJ5_9GAMM</name>
<dbReference type="Proteomes" id="UP000199420">
    <property type="component" value="Unassembled WGS sequence"/>
</dbReference>
<dbReference type="Gene3D" id="1.10.1280.10">
    <property type="entry name" value="Di-copper center containing domain from catechol oxidase"/>
    <property type="match status" value="2"/>
</dbReference>
<dbReference type="SUPFAM" id="SSF48056">
    <property type="entry name" value="Di-copper centre-containing domain"/>
    <property type="match status" value="1"/>
</dbReference>
<dbReference type="InterPro" id="IPR006311">
    <property type="entry name" value="TAT_signal"/>
</dbReference>
<evidence type="ECO:0000313" key="8">
    <source>
        <dbReference type="Proteomes" id="UP000199420"/>
    </source>
</evidence>
<keyword evidence="4" id="KW-0732">Signal</keyword>
<dbReference type="GO" id="GO:0016491">
    <property type="term" value="F:oxidoreductase activity"/>
    <property type="evidence" value="ECO:0007669"/>
    <property type="project" value="InterPro"/>
</dbReference>
<feature type="domain" description="Tyrosinase copper-binding" evidence="5">
    <location>
        <begin position="80"/>
        <end position="97"/>
    </location>
</feature>
<evidence type="ECO:0000256" key="1">
    <source>
        <dbReference type="ARBA" id="ARBA00009928"/>
    </source>
</evidence>
<dbReference type="InterPro" id="IPR050316">
    <property type="entry name" value="Tyrosinase/Hemocyanin"/>
</dbReference>
<feature type="chain" id="PRO_5011702979" evidence="4">
    <location>
        <begin position="25"/>
        <end position="471"/>
    </location>
</feature>
<keyword evidence="2" id="KW-0479">Metal-binding</keyword>
<gene>
    <name evidence="7" type="ORF">SAMN04487997_3457</name>
</gene>
<feature type="signal peptide" evidence="4">
    <location>
        <begin position="1"/>
        <end position="24"/>
    </location>
</feature>
<proteinExistence type="inferred from homology"/>
<evidence type="ECO:0000256" key="3">
    <source>
        <dbReference type="ARBA" id="ARBA00023008"/>
    </source>
</evidence>
<dbReference type="AlphaFoldDB" id="A0A1H6YXJ5"/>